<evidence type="ECO:0000256" key="4">
    <source>
        <dbReference type="SAM" id="MobiDB-lite"/>
    </source>
</evidence>
<dbReference type="Pfam" id="PF15866">
    <property type="entry name" value="DUF4729"/>
    <property type="match status" value="1"/>
</dbReference>
<sequence length="480" mass="55279">MYANLMHIKYSNLIWTLKIILKVIIYNLVKCNSSMKEFFQREELKEQNDGKRIQENKNFRILTVKEKELNCEDDRKKGGELENTILGFCAICLENINSNVSQNVPCSNEHTLCQRCIQHFALQSDPGCILCYTQCQQSNMNLLQESNISLNSTYTHMKKMQISQQESDYYSKHHQRLRQYDPINIEQLYTKSWNQNYSHMLQNFDRNTLTYYHNDFEDTSDYEQVRNQNNTSGERSRNCDKEKQRQSYCNLFKRRNVESYMLEAKVNGQITAECSRRPIRCPRIDCAINVAFSALTHHFIFDHPEVPILNVEPGIKSTLIVSFSALSSNTSRCLALLLVSGKLSEPIAKLFNGSQINPKYRNRLPLSVLAARLHCTDQYISNEKINKKKDFHEKNIIIAWVAGLDIGNTTDKLLCSIQAVDKIDNEGLRCLTYTGPVNSLRTAQCPQDIYSTGDCIVLHEGLLSHITSDCATLNVNVTVH</sequence>
<protein>
    <submittedName>
        <fullName evidence="7">Uncharacterized protein LOC117242238</fullName>
    </submittedName>
</protein>
<organism evidence="6 7">
    <name type="scientific">Bombus vosnesenskii</name>
    <dbReference type="NCBI Taxonomy" id="207650"/>
    <lineage>
        <taxon>Eukaryota</taxon>
        <taxon>Metazoa</taxon>
        <taxon>Ecdysozoa</taxon>
        <taxon>Arthropoda</taxon>
        <taxon>Hexapoda</taxon>
        <taxon>Insecta</taxon>
        <taxon>Pterygota</taxon>
        <taxon>Neoptera</taxon>
        <taxon>Endopterygota</taxon>
        <taxon>Hymenoptera</taxon>
        <taxon>Apocrita</taxon>
        <taxon>Aculeata</taxon>
        <taxon>Apoidea</taxon>
        <taxon>Anthophila</taxon>
        <taxon>Apidae</taxon>
        <taxon>Bombus</taxon>
        <taxon>Pyrobombus</taxon>
    </lineage>
</organism>
<accession>A0A6J3LL45</accession>
<name>A0A6J3LL45_9HYME</name>
<dbReference type="Proteomes" id="UP000504631">
    <property type="component" value="Unplaced"/>
</dbReference>
<keyword evidence="6" id="KW-1185">Reference proteome</keyword>
<evidence type="ECO:0000256" key="3">
    <source>
        <dbReference type="PROSITE-ProRule" id="PRU00175"/>
    </source>
</evidence>
<keyword evidence="1 3" id="KW-0863">Zinc-finger</keyword>
<gene>
    <name evidence="7" type="primary">LOC117242238</name>
</gene>
<dbReference type="Gene3D" id="3.30.40.10">
    <property type="entry name" value="Zinc/RING finger domain, C3HC4 (zinc finger)"/>
    <property type="match status" value="1"/>
</dbReference>
<evidence type="ECO:0000259" key="5">
    <source>
        <dbReference type="PROSITE" id="PS50089"/>
    </source>
</evidence>
<keyword evidence="2" id="KW-0862">Zinc</keyword>
<evidence type="ECO:0000313" key="7">
    <source>
        <dbReference type="RefSeq" id="XP_033364634.1"/>
    </source>
</evidence>
<reference evidence="7" key="1">
    <citation type="submission" date="2025-08" db="UniProtKB">
        <authorList>
            <consortium name="RefSeq"/>
        </authorList>
    </citation>
    <scope>IDENTIFICATION</scope>
    <source>
        <tissue evidence="7">Muscle</tissue>
    </source>
</reference>
<dbReference type="InterPro" id="IPR013083">
    <property type="entry name" value="Znf_RING/FYVE/PHD"/>
</dbReference>
<evidence type="ECO:0000256" key="1">
    <source>
        <dbReference type="ARBA" id="ARBA00022771"/>
    </source>
</evidence>
<dbReference type="RefSeq" id="XP_033364634.1">
    <property type="nucleotide sequence ID" value="XM_033508743.1"/>
</dbReference>
<evidence type="ECO:0000313" key="6">
    <source>
        <dbReference type="Proteomes" id="UP000504631"/>
    </source>
</evidence>
<dbReference type="SUPFAM" id="SSF57850">
    <property type="entry name" value="RING/U-box"/>
    <property type="match status" value="1"/>
</dbReference>
<dbReference type="KEGG" id="bvk:117242238"/>
<dbReference type="InterPro" id="IPR001841">
    <property type="entry name" value="Znf_RING"/>
</dbReference>
<proteinExistence type="predicted"/>
<feature type="region of interest" description="Disordered" evidence="4">
    <location>
        <begin position="221"/>
        <end position="240"/>
    </location>
</feature>
<dbReference type="GO" id="GO:0008270">
    <property type="term" value="F:zinc ion binding"/>
    <property type="evidence" value="ECO:0007669"/>
    <property type="project" value="UniProtKB-KW"/>
</dbReference>
<dbReference type="AlphaFoldDB" id="A0A6J3LL45"/>
<dbReference type="GeneID" id="117242238"/>
<feature type="domain" description="RING-type" evidence="5">
    <location>
        <begin position="89"/>
        <end position="131"/>
    </location>
</feature>
<keyword evidence="1 3" id="KW-0479">Metal-binding</keyword>
<dbReference type="InterPro" id="IPR031732">
    <property type="entry name" value="DUF4729"/>
</dbReference>
<evidence type="ECO:0000256" key="2">
    <source>
        <dbReference type="ARBA" id="ARBA00022833"/>
    </source>
</evidence>
<dbReference type="PROSITE" id="PS50089">
    <property type="entry name" value="ZF_RING_2"/>
    <property type="match status" value="1"/>
</dbReference>